<dbReference type="Pfam" id="PF17765">
    <property type="entry name" value="MLTR_LBD"/>
    <property type="match status" value="1"/>
</dbReference>
<dbReference type="SMART" id="SM00530">
    <property type="entry name" value="HTH_XRE"/>
    <property type="match status" value="1"/>
</dbReference>
<gene>
    <name evidence="2" type="ORF">GCM10023320_45430</name>
</gene>
<name>A0ABP9NPT2_9PSEU</name>
<evidence type="ECO:0000313" key="3">
    <source>
        <dbReference type="Proteomes" id="UP001500804"/>
    </source>
</evidence>
<dbReference type="SUPFAM" id="SSF47413">
    <property type="entry name" value="lambda repressor-like DNA-binding domains"/>
    <property type="match status" value="1"/>
</dbReference>
<evidence type="ECO:0000259" key="1">
    <source>
        <dbReference type="PROSITE" id="PS50943"/>
    </source>
</evidence>
<dbReference type="EMBL" id="BAABJO010000017">
    <property type="protein sequence ID" value="GAA5127683.1"/>
    <property type="molecule type" value="Genomic_DNA"/>
</dbReference>
<feature type="domain" description="HTH cro/C1-type" evidence="1">
    <location>
        <begin position="8"/>
        <end position="62"/>
    </location>
</feature>
<accession>A0ABP9NPT2</accession>
<dbReference type="Gene3D" id="1.10.260.40">
    <property type="entry name" value="lambda repressor-like DNA-binding domains"/>
    <property type="match status" value="1"/>
</dbReference>
<sequence>MGGAGEVLRFWRQRRGISQLELATATGVSTKHLSFVENGRARPSRQLLVHLADALEMPLRERDRLLLAGGYAPPQGGPGPRDRAMRPLRQALDTLLAAHDPHPAIVVDARWDLVAANTAADLLWNGVDPALLAPPVNMLRLSTHPEGLPRISTATPVCSRPLITRLHRKAEEDADDALLDLVLEAEGHLAAAAGQPPPRWTGDGVMAGFELKTRLGVVGLQTVIATLGAPLDVGPADLALETFLPADEDSAALLRELAATRPQPGSR</sequence>
<dbReference type="PANTHER" id="PTHR35010">
    <property type="entry name" value="BLL4672 PROTEIN-RELATED"/>
    <property type="match status" value="1"/>
</dbReference>
<dbReference type="PROSITE" id="PS50943">
    <property type="entry name" value="HTH_CROC1"/>
    <property type="match status" value="1"/>
</dbReference>
<comment type="caution">
    <text evidence="2">The sequence shown here is derived from an EMBL/GenBank/DDBJ whole genome shotgun (WGS) entry which is preliminary data.</text>
</comment>
<dbReference type="RefSeq" id="WP_345607294.1">
    <property type="nucleotide sequence ID" value="NZ_BAABJO010000017.1"/>
</dbReference>
<proteinExistence type="predicted"/>
<dbReference type="InterPro" id="IPR001387">
    <property type="entry name" value="Cro/C1-type_HTH"/>
</dbReference>
<protein>
    <submittedName>
        <fullName evidence="2">Helix-turn-helix transcriptional regulator</fullName>
    </submittedName>
</protein>
<dbReference type="CDD" id="cd00093">
    <property type="entry name" value="HTH_XRE"/>
    <property type="match status" value="1"/>
</dbReference>
<organism evidence="2 3">
    <name type="scientific">Pseudonocardia adelaidensis</name>
    <dbReference type="NCBI Taxonomy" id="648754"/>
    <lineage>
        <taxon>Bacteria</taxon>
        <taxon>Bacillati</taxon>
        <taxon>Actinomycetota</taxon>
        <taxon>Actinomycetes</taxon>
        <taxon>Pseudonocardiales</taxon>
        <taxon>Pseudonocardiaceae</taxon>
        <taxon>Pseudonocardia</taxon>
    </lineage>
</organism>
<keyword evidence="3" id="KW-1185">Reference proteome</keyword>
<evidence type="ECO:0000313" key="2">
    <source>
        <dbReference type="EMBL" id="GAA5127683.1"/>
    </source>
</evidence>
<dbReference type="Proteomes" id="UP001500804">
    <property type="component" value="Unassembled WGS sequence"/>
</dbReference>
<dbReference type="InterPro" id="IPR041413">
    <property type="entry name" value="MLTR_LBD"/>
</dbReference>
<dbReference type="PANTHER" id="PTHR35010:SF4">
    <property type="entry name" value="BLL5781 PROTEIN"/>
    <property type="match status" value="1"/>
</dbReference>
<dbReference type="InterPro" id="IPR010982">
    <property type="entry name" value="Lambda_DNA-bd_dom_sf"/>
</dbReference>
<dbReference type="Gene3D" id="3.30.450.180">
    <property type="match status" value="1"/>
</dbReference>
<dbReference type="Pfam" id="PF13560">
    <property type="entry name" value="HTH_31"/>
    <property type="match status" value="1"/>
</dbReference>
<reference evidence="3" key="1">
    <citation type="journal article" date="2019" name="Int. J. Syst. Evol. Microbiol.">
        <title>The Global Catalogue of Microorganisms (GCM) 10K type strain sequencing project: providing services to taxonomists for standard genome sequencing and annotation.</title>
        <authorList>
            <consortium name="The Broad Institute Genomics Platform"/>
            <consortium name="The Broad Institute Genome Sequencing Center for Infectious Disease"/>
            <person name="Wu L."/>
            <person name="Ma J."/>
        </authorList>
    </citation>
    <scope>NUCLEOTIDE SEQUENCE [LARGE SCALE GENOMIC DNA]</scope>
    <source>
        <strain evidence="3">JCM 18302</strain>
    </source>
</reference>